<dbReference type="Proteomes" id="UP001055811">
    <property type="component" value="Linkage Group LG04"/>
</dbReference>
<sequence>MDSDIHQPHERNSSATSTPPLTKELSAFESENQEQEYEKNSVLTIKLPSSVQELNNGGEGFEEEEEPRTPTSSDQKIPATTTCPPAPRKPKTVPMGNKRKSRSFQRISVDLMVIMNAMFDPVTVPDFLAGDLDAGDHSKKVKKANVTTG</sequence>
<proteinExistence type="predicted"/>
<gene>
    <name evidence="1" type="ORF">L2E82_20676</name>
</gene>
<accession>A0ACB9DU06</accession>
<dbReference type="EMBL" id="CM042012">
    <property type="protein sequence ID" value="KAI3750052.1"/>
    <property type="molecule type" value="Genomic_DNA"/>
</dbReference>
<keyword evidence="2" id="KW-1185">Reference proteome</keyword>
<comment type="caution">
    <text evidence="1">The sequence shown here is derived from an EMBL/GenBank/DDBJ whole genome shotgun (WGS) entry which is preliminary data.</text>
</comment>
<protein>
    <submittedName>
        <fullName evidence="1">Uncharacterized protein</fullName>
    </submittedName>
</protein>
<reference evidence="1 2" key="2">
    <citation type="journal article" date="2022" name="Mol. Ecol. Resour.">
        <title>The genomes of chicory, endive, great burdock and yacon provide insights into Asteraceae paleo-polyploidization history and plant inulin production.</title>
        <authorList>
            <person name="Fan W."/>
            <person name="Wang S."/>
            <person name="Wang H."/>
            <person name="Wang A."/>
            <person name="Jiang F."/>
            <person name="Liu H."/>
            <person name="Zhao H."/>
            <person name="Xu D."/>
            <person name="Zhang Y."/>
        </authorList>
    </citation>
    <scope>NUCLEOTIDE SEQUENCE [LARGE SCALE GENOMIC DNA]</scope>
    <source>
        <strain evidence="2">cv. Punajuju</strain>
        <tissue evidence="1">Leaves</tissue>
    </source>
</reference>
<evidence type="ECO:0000313" key="2">
    <source>
        <dbReference type="Proteomes" id="UP001055811"/>
    </source>
</evidence>
<reference evidence="2" key="1">
    <citation type="journal article" date="2022" name="Mol. Ecol. Resour.">
        <title>The genomes of chicory, endive, great burdock and yacon provide insights into Asteraceae palaeo-polyploidization history and plant inulin production.</title>
        <authorList>
            <person name="Fan W."/>
            <person name="Wang S."/>
            <person name="Wang H."/>
            <person name="Wang A."/>
            <person name="Jiang F."/>
            <person name="Liu H."/>
            <person name="Zhao H."/>
            <person name="Xu D."/>
            <person name="Zhang Y."/>
        </authorList>
    </citation>
    <scope>NUCLEOTIDE SEQUENCE [LARGE SCALE GENOMIC DNA]</scope>
    <source>
        <strain evidence="2">cv. Punajuju</strain>
    </source>
</reference>
<organism evidence="1 2">
    <name type="scientific">Cichorium intybus</name>
    <name type="common">Chicory</name>
    <dbReference type="NCBI Taxonomy" id="13427"/>
    <lineage>
        <taxon>Eukaryota</taxon>
        <taxon>Viridiplantae</taxon>
        <taxon>Streptophyta</taxon>
        <taxon>Embryophyta</taxon>
        <taxon>Tracheophyta</taxon>
        <taxon>Spermatophyta</taxon>
        <taxon>Magnoliopsida</taxon>
        <taxon>eudicotyledons</taxon>
        <taxon>Gunneridae</taxon>
        <taxon>Pentapetalae</taxon>
        <taxon>asterids</taxon>
        <taxon>campanulids</taxon>
        <taxon>Asterales</taxon>
        <taxon>Asteraceae</taxon>
        <taxon>Cichorioideae</taxon>
        <taxon>Cichorieae</taxon>
        <taxon>Cichoriinae</taxon>
        <taxon>Cichorium</taxon>
    </lineage>
</organism>
<name>A0ACB9DU06_CICIN</name>
<evidence type="ECO:0000313" key="1">
    <source>
        <dbReference type="EMBL" id="KAI3750052.1"/>
    </source>
</evidence>